<accession>A0A6J4SW02</accession>
<evidence type="ECO:0000256" key="1">
    <source>
        <dbReference type="SAM" id="MobiDB-lite"/>
    </source>
</evidence>
<dbReference type="EMBL" id="CADCVP010000242">
    <property type="protein sequence ID" value="CAA9507077.1"/>
    <property type="molecule type" value="Genomic_DNA"/>
</dbReference>
<evidence type="ECO:0000313" key="2">
    <source>
        <dbReference type="EMBL" id="CAA9507077.1"/>
    </source>
</evidence>
<protein>
    <submittedName>
        <fullName evidence="2">Glutamine amidotransferase, class I</fullName>
    </submittedName>
</protein>
<gene>
    <name evidence="2" type="ORF">AVDCRST_MAG69-2270</name>
</gene>
<dbReference type="PANTHER" id="PTHR43235:SF1">
    <property type="entry name" value="GLUTAMINE AMIDOTRANSFERASE PB2B2.05-RELATED"/>
    <property type="match status" value="1"/>
</dbReference>
<dbReference type="GO" id="GO:0033969">
    <property type="term" value="F:gamma-glutamyl-gamma-aminobutyrate hydrolase activity"/>
    <property type="evidence" value="ECO:0007669"/>
    <property type="project" value="TreeGrafter"/>
</dbReference>
<dbReference type="GO" id="GO:0006598">
    <property type="term" value="P:polyamine catabolic process"/>
    <property type="evidence" value="ECO:0007669"/>
    <property type="project" value="TreeGrafter"/>
</dbReference>
<keyword evidence="2" id="KW-0808">Transferase</keyword>
<dbReference type="GO" id="GO:0016740">
    <property type="term" value="F:transferase activity"/>
    <property type="evidence" value="ECO:0007669"/>
    <property type="project" value="UniProtKB-KW"/>
</dbReference>
<proteinExistence type="predicted"/>
<name>A0A6J4SW02_9ACTN</name>
<dbReference type="InterPro" id="IPR011697">
    <property type="entry name" value="Peptidase_C26"/>
</dbReference>
<dbReference type="GO" id="GO:0005829">
    <property type="term" value="C:cytosol"/>
    <property type="evidence" value="ECO:0007669"/>
    <property type="project" value="TreeGrafter"/>
</dbReference>
<feature type="region of interest" description="Disordered" evidence="1">
    <location>
        <begin position="147"/>
        <end position="166"/>
    </location>
</feature>
<reference evidence="2" key="1">
    <citation type="submission" date="2020-02" db="EMBL/GenBank/DDBJ databases">
        <authorList>
            <person name="Meier V. D."/>
        </authorList>
    </citation>
    <scope>NUCLEOTIDE SEQUENCE</scope>
    <source>
        <strain evidence="2">AVDCRST_MAG69</strain>
    </source>
</reference>
<dbReference type="Gene3D" id="3.40.50.880">
    <property type="match status" value="1"/>
</dbReference>
<dbReference type="PANTHER" id="PTHR43235">
    <property type="entry name" value="GLUTAMINE AMIDOTRANSFERASE PB2B2.05-RELATED"/>
    <property type="match status" value="1"/>
</dbReference>
<sequence>MGSDPRSEATTSRPRIGICAGPEQARWGLWDSQVLLTPRSYVTAVQRAGGLALLLAPDPSTVADPDEVLDLLDGLVLAGGVDVDPGTYGAERHPTVTRTVPERDEFEMALARRALARDMPLLGICRGMQVLNVACGGSLIQHLPDDFGHEDHRRSPGSFDNSDHDVRLEDGSLAASAAGETVHGTKSHHHQGVARLGHGLRATGWATLDDLPEAIEAPDRFFALGVQWHPEADPASPVVGALVAAARRARHSPAAA</sequence>
<keyword evidence="2" id="KW-0315">Glutamine amidotransferase</keyword>
<dbReference type="AlphaFoldDB" id="A0A6J4SW02"/>
<dbReference type="PROSITE" id="PS51273">
    <property type="entry name" value="GATASE_TYPE_1"/>
    <property type="match status" value="1"/>
</dbReference>
<dbReference type="InterPro" id="IPR029062">
    <property type="entry name" value="Class_I_gatase-like"/>
</dbReference>
<organism evidence="2">
    <name type="scientific">uncultured Solirubrobacteraceae bacterium</name>
    <dbReference type="NCBI Taxonomy" id="1162706"/>
    <lineage>
        <taxon>Bacteria</taxon>
        <taxon>Bacillati</taxon>
        <taxon>Actinomycetota</taxon>
        <taxon>Thermoleophilia</taxon>
        <taxon>Solirubrobacterales</taxon>
        <taxon>Solirubrobacteraceae</taxon>
        <taxon>environmental samples</taxon>
    </lineage>
</organism>
<dbReference type="Pfam" id="PF07722">
    <property type="entry name" value="Peptidase_C26"/>
    <property type="match status" value="1"/>
</dbReference>
<dbReference type="SUPFAM" id="SSF52317">
    <property type="entry name" value="Class I glutamine amidotransferase-like"/>
    <property type="match status" value="1"/>
</dbReference>
<dbReference type="CDD" id="cd01745">
    <property type="entry name" value="GATase1_2"/>
    <property type="match status" value="1"/>
</dbReference>
<dbReference type="InterPro" id="IPR044668">
    <property type="entry name" value="PuuD-like"/>
</dbReference>